<dbReference type="PROSITE" id="PS51900">
    <property type="entry name" value="CB"/>
    <property type="match status" value="1"/>
</dbReference>
<dbReference type="AlphaFoldDB" id="A0A9E2KD13"/>
<reference evidence="10" key="2">
    <citation type="submission" date="2021-04" db="EMBL/GenBank/DDBJ databases">
        <authorList>
            <person name="Gilroy R."/>
        </authorList>
    </citation>
    <scope>NUCLEOTIDE SEQUENCE</scope>
    <source>
        <strain evidence="10">B5-657</strain>
    </source>
</reference>
<feature type="domain" description="Tyr recombinase" evidence="8">
    <location>
        <begin position="104"/>
        <end position="308"/>
    </location>
</feature>
<dbReference type="SUPFAM" id="SSF56349">
    <property type="entry name" value="DNA breaking-rejoining enzymes"/>
    <property type="match status" value="1"/>
</dbReference>
<gene>
    <name evidence="10" type="ORF">H9872_06200</name>
</gene>
<evidence type="ECO:0000256" key="3">
    <source>
        <dbReference type="ARBA" id="ARBA00022908"/>
    </source>
</evidence>
<comment type="similarity">
    <text evidence="2">Belongs to the 'phage' integrase family.</text>
</comment>
<dbReference type="InterPro" id="IPR044068">
    <property type="entry name" value="CB"/>
</dbReference>
<dbReference type="GO" id="GO:0006310">
    <property type="term" value="P:DNA recombination"/>
    <property type="evidence" value="ECO:0007669"/>
    <property type="project" value="UniProtKB-KW"/>
</dbReference>
<dbReference type="Gene3D" id="1.10.443.10">
    <property type="entry name" value="Intergrase catalytic core"/>
    <property type="match status" value="1"/>
</dbReference>
<organism evidence="10 11">
    <name type="scientific">Candidatus Cellulosilyticum pullistercoris</name>
    <dbReference type="NCBI Taxonomy" id="2838521"/>
    <lineage>
        <taxon>Bacteria</taxon>
        <taxon>Bacillati</taxon>
        <taxon>Bacillota</taxon>
        <taxon>Clostridia</taxon>
        <taxon>Lachnospirales</taxon>
        <taxon>Cellulosilyticaceae</taxon>
        <taxon>Cellulosilyticum</taxon>
    </lineage>
</organism>
<evidence type="ECO:0000259" key="9">
    <source>
        <dbReference type="PROSITE" id="PS51900"/>
    </source>
</evidence>
<dbReference type="CDD" id="cd00397">
    <property type="entry name" value="DNA_BRE_C"/>
    <property type="match status" value="1"/>
</dbReference>
<dbReference type="PROSITE" id="PS51898">
    <property type="entry name" value="TYR_RECOMBINASE"/>
    <property type="match status" value="1"/>
</dbReference>
<evidence type="ECO:0000256" key="1">
    <source>
        <dbReference type="ARBA" id="ARBA00003283"/>
    </source>
</evidence>
<evidence type="ECO:0000256" key="5">
    <source>
        <dbReference type="ARBA" id="ARBA00023172"/>
    </source>
</evidence>
<comment type="caution">
    <text evidence="10">The sequence shown here is derived from an EMBL/GenBank/DDBJ whole genome shotgun (WGS) entry which is preliminary data.</text>
</comment>
<dbReference type="GO" id="GO:0003677">
    <property type="term" value="F:DNA binding"/>
    <property type="evidence" value="ECO:0007669"/>
    <property type="project" value="UniProtKB-UniRule"/>
</dbReference>
<protein>
    <submittedName>
        <fullName evidence="10">Tyrosine-type recombinase/integrase</fullName>
    </submittedName>
</protein>
<keyword evidence="3" id="KW-0229">DNA integration</keyword>
<keyword evidence="5" id="KW-0233">DNA recombination</keyword>
<accession>A0A9E2KD13</accession>
<reference evidence="10" key="1">
    <citation type="journal article" date="2021" name="PeerJ">
        <title>Extensive microbial diversity within the chicken gut microbiome revealed by metagenomics and culture.</title>
        <authorList>
            <person name="Gilroy R."/>
            <person name="Ravi A."/>
            <person name="Getino M."/>
            <person name="Pursley I."/>
            <person name="Horton D.L."/>
            <person name="Alikhan N.F."/>
            <person name="Baker D."/>
            <person name="Gharbi K."/>
            <person name="Hall N."/>
            <person name="Watson M."/>
            <person name="Adriaenssens E.M."/>
            <person name="Foster-Nyarko E."/>
            <person name="Jarju S."/>
            <person name="Secka A."/>
            <person name="Antonio M."/>
            <person name="Oren A."/>
            <person name="Chaudhuri R.R."/>
            <person name="La Ragione R."/>
            <person name="Hildebrand F."/>
            <person name="Pallen M.J."/>
        </authorList>
    </citation>
    <scope>NUCLEOTIDE SEQUENCE</scope>
    <source>
        <strain evidence="10">B5-657</strain>
    </source>
</reference>
<dbReference type="InterPro" id="IPR011010">
    <property type="entry name" value="DNA_brk_join_enz"/>
</dbReference>
<proteinExistence type="inferred from homology"/>
<keyword evidence="7" id="KW-0175">Coiled coil</keyword>
<dbReference type="InterPro" id="IPR050090">
    <property type="entry name" value="Tyrosine_recombinase_XerCD"/>
</dbReference>
<dbReference type="Pfam" id="PF00589">
    <property type="entry name" value="Phage_integrase"/>
    <property type="match status" value="1"/>
</dbReference>
<dbReference type="InterPro" id="IPR004107">
    <property type="entry name" value="Integrase_SAM-like_N"/>
</dbReference>
<sequence>MSLEKAISYFILALESEQLSKHSIKAYKQDLNQFCNWTQKQTLDELNFEDFQDYFSEIAGLKISSIKRKRVVLHRFLSFCYRKKMCEHKLDEYIDPIRSKKVTVPKEVLTKEEIAQIQHFLIEEKEKASLKRKTAYYEYLYYCTIRNEFLIAFLLYTGCRAHEVVALKKKDIDLEKNTITLLTKGNKYNPIPIHEELFKAYNNYLNECRQLNEEMQIYLESSPYLFPSKLAPEQYMATRTLHDLMKKLSKVTGRPIHAHLFRHTFASYCIASNMDISTISSLISHSNPSITLSIYTHEIDAHNKQEQIKKLHFN</sequence>
<keyword evidence="4 6" id="KW-0238">DNA-binding</keyword>
<dbReference type="PANTHER" id="PTHR30349">
    <property type="entry name" value="PHAGE INTEGRASE-RELATED"/>
    <property type="match status" value="1"/>
</dbReference>
<dbReference type="InterPro" id="IPR010998">
    <property type="entry name" value="Integrase_recombinase_N"/>
</dbReference>
<dbReference type="GO" id="GO:0015074">
    <property type="term" value="P:DNA integration"/>
    <property type="evidence" value="ECO:0007669"/>
    <property type="project" value="UniProtKB-KW"/>
</dbReference>
<evidence type="ECO:0000256" key="2">
    <source>
        <dbReference type="ARBA" id="ARBA00008857"/>
    </source>
</evidence>
<evidence type="ECO:0000313" key="10">
    <source>
        <dbReference type="EMBL" id="MBU3804328.1"/>
    </source>
</evidence>
<feature type="domain" description="Core-binding (CB)" evidence="9">
    <location>
        <begin position="1"/>
        <end position="81"/>
    </location>
</feature>
<dbReference type="EMBL" id="JAHLFQ010000137">
    <property type="protein sequence ID" value="MBU3804328.1"/>
    <property type="molecule type" value="Genomic_DNA"/>
</dbReference>
<evidence type="ECO:0000313" key="11">
    <source>
        <dbReference type="Proteomes" id="UP000824229"/>
    </source>
</evidence>
<evidence type="ECO:0000256" key="6">
    <source>
        <dbReference type="PROSITE-ProRule" id="PRU01248"/>
    </source>
</evidence>
<dbReference type="Pfam" id="PF02899">
    <property type="entry name" value="Phage_int_SAM_1"/>
    <property type="match status" value="1"/>
</dbReference>
<dbReference type="InterPro" id="IPR013762">
    <property type="entry name" value="Integrase-like_cat_sf"/>
</dbReference>
<dbReference type="Gene3D" id="1.10.150.130">
    <property type="match status" value="1"/>
</dbReference>
<evidence type="ECO:0000256" key="4">
    <source>
        <dbReference type="ARBA" id="ARBA00023125"/>
    </source>
</evidence>
<evidence type="ECO:0000256" key="7">
    <source>
        <dbReference type="SAM" id="Coils"/>
    </source>
</evidence>
<dbReference type="Proteomes" id="UP000824229">
    <property type="component" value="Unassembled WGS sequence"/>
</dbReference>
<dbReference type="InterPro" id="IPR002104">
    <property type="entry name" value="Integrase_catalytic"/>
</dbReference>
<name>A0A9E2KD13_9FIRM</name>
<feature type="coiled-coil region" evidence="7">
    <location>
        <begin position="194"/>
        <end position="221"/>
    </location>
</feature>
<comment type="function">
    <text evidence="1">Site-specific tyrosine recombinase, which acts by catalyzing the cutting and rejoining of the recombining DNA molecules.</text>
</comment>
<evidence type="ECO:0000259" key="8">
    <source>
        <dbReference type="PROSITE" id="PS51898"/>
    </source>
</evidence>